<evidence type="ECO:0000313" key="3">
    <source>
        <dbReference type="WBParaSite" id="maker-unitig_16884-snap-gene-0.2-mRNA-1"/>
    </source>
</evidence>
<dbReference type="GO" id="GO:0007017">
    <property type="term" value="P:microtubule-based process"/>
    <property type="evidence" value="ECO:0007669"/>
    <property type="project" value="InterPro"/>
</dbReference>
<dbReference type="InterPro" id="IPR037177">
    <property type="entry name" value="DLC_sf"/>
</dbReference>
<keyword evidence="2" id="KW-1185">Reference proteome</keyword>
<sequence length="301" mass="33173">MQQPMAEAMNSLVPAAGFFATRTFHRLPSLCCNCVSRVELRQSTSAIKPPALSSACLCWDSFSAWPEWDWPVASTDTRKGSRRVEPQQQPAQQPYPTQQEQQQKQQQQKQTVAIQSVLHYSDMNEEMRTEAMELCVTACEKFASNNETATAGCAGKSYRAIGSAGPHPVAVLFQQTSNMPPVPWYLCTRVPLCKLFYKRLSIEPKTFNKQIPKGSPRCSRCGRTYRSCRRPSSDRRSRRPAAGAAGIPLDSVDFVGVAAKRFDWRVGAEAAHLDALIGGAAGKGLIVFPVDIQCGSWARAG</sequence>
<dbReference type="Proteomes" id="UP000095280">
    <property type="component" value="Unplaced"/>
</dbReference>
<feature type="region of interest" description="Disordered" evidence="1">
    <location>
        <begin position="73"/>
        <end position="108"/>
    </location>
</feature>
<dbReference type="GO" id="GO:0030286">
    <property type="term" value="C:dynein complex"/>
    <property type="evidence" value="ECO:0007669"/>
    <property type="project" value="InterPro"/>
</dbReference>
<dbReference type="WBParaSite" id="maker-unitig_16884-snap-gene-0.2-mRNA-1">
    <property type="protein sequence ID" value="maker-unitig_16884-snap-gene-0.2-mRNA-1"/>
    <property type="gene ID" value="maker-unitig_16884-snap-gene-0.2"/>
</dbReference>
<accession>A0A1I8F451</accession>
<organism evidence="2 3">
    <name type="scientific">Macrostomum lignano</name>
    <dbReference type="NCBI Taxonomy" id="282301"/>
    <lineage>
        <taxon>Eukaryota</taxon>
        <taxon>Metazoa</taxon>
        <taxon>Spiralia</taxon>
        <taxon>Lophotrochozoa</taxon>
        <taxon>Platyhelminthes</taxon>
        <taxon>Rhabditophora</taxon>
        <taxon>Macrostomorpha</taxon>
        <taxon>Macrostomida</taxon>
        <taxon>Macrostomidae</taxon>
        <taxon>Macrostomum</taxon>
    </lineage>
</organism>
<evidence type="ECO:0000313" key="2">
    <source>
        <dbReference type="Proteomes" id="UP000095280"/>
    </source>
</evidence>
<feature type="compositionally biased region" description="Basic and acidic residues" evidence="1">
    <location>
        <begin position="76"/>
        <end position="85"/>
    </location>
</feature>
<protein>
    <submittedName>
        <fullName evidence="3">Mediator of RNA polymerase II transcription subunit 25</fullName>
    </submittedName>
</protein>
<reference evidence="3" key="1">
    <citation type="submission" date="2016-11" db="UniProtKB">
        <authorList>
            <consortium name="WormBaseParasite"/>
        </authorList>
    </citation>
    <scope>IDENTIFICATION</scope>
</reference>
<dbReference type="SUPFAM" id="SSF54648">
    <property type="entry name" value="DLC"/>
    <property type="match status" value="1"/>
</dbReference>
<evidence type="ECO:0000256" key="1">
    <source>
        <dbReference type="SAM" id="MobiDB-lite"/>
    </source>
</evidence>
<name>A0A1I8F451_9PLAT</name>
<feature type="compositionally biased region" description="Low complexity" evidence="1">
    <location>
        <begin position="86"/>
        <end position="108"/>
    </location>
</feature>
<proteinExistence type="predicted"/>
<dbReference type="AlphaFoldDB" id="A0A1I8F451"/>